<keyword evidence="2" id="KW-1185">Reference proteome</keyword>
<accession>A0A8H6VFY1</accession>
<name>A0A8H6VFY1_9PEZI</name>
<proteinExistence type="predicted"/>
<reference evidence="1" key="1">
    <citation type="submission" date="2020-04" db="EMBL/GenBank/DDBJ databases">
        <title>Draft genome resource of the tomato pathogen Pseudocercospora fuligena.</title>
        <authorList>
            <person name="Zaccaron A."/>
        </authorList>
    </citation>
    <scope>NUCLEOTIDE SEQUENCE</scope>
    <source>
        <strain evidence="1">PF001</strain>
    </source>
</reference>
<gene>
    <name evidence="1" type="ORF">HII31_13192</name>
</gene>
<dbReference type="AlphaFoldDB" id="A0A8H6VFY1"/>
<dbReference type="Proteomes" id="UP000660729">
    <property type="component" value="Unassembled WGS sequence"/>
</dbReference>
<protein>
    <submittedName>
        <fullName evidence="1">Uncharacterized protein</fullName>
    </submittedName>
</protein>
<dbReference type="EMBL" id="JABCIY010000320">
    <property type="protein sequence ID" value="KAF7185495.1"/>
    <property type="molecule type" value="Genomic_DNA"/>
</dbReference>
<dbReference type="OrthoDB" id="3850906at2759"/>
<sequence>MSTTPLAFAELDQAPLAPCHKALVLRHITRLQHIIHNVDELSIGRYTNKQAAREQLARMTLMIRDYAALAEHHADTDSGIAGPVEPIESAAMDIIDAALSTCGAPASFAEAAFVNSQLWGREQEVAAIMQEQSAESVDDVIELWNTLPEKNEKVVPDPCRGCDLGDGIDWEGLFVNRRKSEADAGLLIRKPAMDLDEVEEKMSEIVLGRPPKEFPSRRKRALTFITKFLASFSPQS</sequence>
<comment type="caution">
    <text evidence="1">The sequence shown here is derived from an EMBL/GenBank/DDBJ whole genome shotgun (WGS) entry which is preliminary data.</text>
</comment>
<organism evidence="1 2">
    <name type="scientific">Pseudocercospora fuligena</name>
    <dbReference type="NCBI Taxonomy" id="685502"/>
    <lineage>
        <taxon>Eukaryota</taxon>
        <taxon>Fungi</taxon>
        <taxon>Dikarya</taxon>
        <taxon>Ascomycota</taxon>
        <taxon>Pezizomycotina</taxon>
        <taxon>Dothideomycetes</taxon>
        <taxon>Dothideomycetidae</taxon>
        <taxon>Mycosphaerellales</taxon>
        <taxon>Mycosphaerellaceae</taxon>
        <taxon>Pseudocercospora</taxon>
    </lineage>
</organism>
<evidence type="ECO:0000313" key="1">
    <source>
        <dbReference type="EMBL" id="KAF7185495.1"/>
    </source>
</evidence>
<evidence type="ECO:0000313" key="2">
    <source>
        <dbReference type="Proteomes" id="UP000660729"/>
    </source>
</evidence>